<dbReference type="AlphaFoldDB" id="A0A8S1Y891"/>
<reference evidence="2" key="1">
    <citation type="submission" date="2021-01" db="EMBL/GenBank/DDBJ databases">
        <authorList>
            <consortium name="Genoscope - CEA"/>
            <person name="William W."/>
        </authorList>
    </citation>
    <scope>NUCLEOTIDE SEQUENCE</scope>
</reference>
<evidence type="ECO:0000313" key="2">
    <source>
        <dbReference type="EMBL" id="CAD8209760.1"/>
    </source>
</evidence>
<comment type="caution">
    <text evidence="2">The sequence shown here is derived from an EMBL/GenBank/DDBJ whole genome shotgun (WGS) entry which is preliminary data.</text>
</comment>
<evidence type="ECO:0000313" key="3">
    <source>
        <dbReference type="Proteomes" id="UP000689195"/>
    </source>
</evidence>
<sequence>MELKKNQKRQKKNMKSEYKKERKCCSAKRIKKIKYQKSKNWLFESWQIIKNLIQIHSNNYRHFWINFGNQNCLL</sequence>
<feature type="compositionally biased region" description="Basic residues" evidence="1">
    <location>
        <begin position="1"/>
        <end position="13"/>
    </location>
</feature>
<protein>
    <submittedName>
        <fullName evidence="2">Uncharacterized protein</fullName>
    </submittedName>
</protein>
<name>A0A8S1Y891_9CILI</name>
<evidence type="ECO:0000256" key="1">
    <source>
        <dbReference type="SAM" id="MobiDB-lite"/>
    </source>
</evidence>
<dbReference type="EMBL" id="CAJJDO010000156">
    <property type="protein sequence ID" value="CAD8209760.1"/>
    <property type="molecule type" value="Genomic_DNA"/>
</dbReference>
<feature type="region of interest" description="Disordered" evidence="1">
    <location>
        <begin position="1"/>
        <end position="22"/>
    </location>
</feature>
<proteinExistence type="predicted"/>
<keyword evidence="3" id="KW-1185">Reference proteome</keyword>
<gene>
    <name evidence="2" type="ORF">PPENT_87.1.T1560021</name>
</gene>
<dbReference type="Proteomes" id="UP000689195">
    <property type="component" value="Unassembled WGS sequence"/>
</dbReference>
<organism evidence="2 3">
    <name type="scientific">Paramecium pentaurelia</name>
    <dbReference type="NCBI Taxonomy" id="43138"/>
    <lineage>
        <taxon>Eukaryota</taxon>
        <taxon>Sar</taxon>
        <taxon>Alveolata</taxon>
        <taxon>Ciliophora</taxon>
        <taxon>Intramacronucleata</taxon>
        <taxon>Oligohymenophorea</taxon>
        <taxon>Peniculida</taxon>
        <taxon>Parameciidae</taxon>
        <taxon>Paramecium</taxon>
    </lineage>
</organism>
<accession>A0A8S1Y891</accession>